<evidence type="ECO:0000256" key="15">
    <source>
        <dbReference type="ARBA" id="ARBA00023180"/>
    </source>
</evidence>
<accession>A0AA88VDX6</accession>
<dbReference type="Pfam" id="PF07645">
    <property type="entry name" value="EGF_CA"/>
    <property type="match status" value="3"/>
</dbReference>
<feature type="domain" description="Protein kinase" evidence="22">
    <location>
        <begin position="425"/>
        <end position="701"/>
    </location>
</feature>
<dbReference type="InterPro" id="IPR017441">
    <property type="entry name" value="Protein_kinase_ATP_BS"/>
</dbReference>
<comment type="function">
    <text evidence="18">Serine/threonine-protein kinase that may function as a signaling receptor of extracellular matrix component. Binding to pectin may have significance in the control of cell expansion, morphogenesis and development.</text>
</comment>
<dbReference type="PANTHER" id="PTHR27005">
    <property type="entry name" value="WALL-ASSOCIATED RECEPTOR KINASE-LIKE 21"/>
    <property type="match status" value="1"/>
</dbReference>
<feature type="non-terminal residue" evidence="24">
    <location>
        <position position="1"/>
    </location>
</feature>
<dbReference type="FunFam" id="1.10.510.10:FF:000084">
    <property type="entry name" value="Wall-associated receptor kinase 2"/>
    <property type="match status" value="3"/>
</dbReference>
<evidence type="ECO:0000259" key="22">
    <source>
        <dbReference type="PROSITE" id="PS50011"/>
    </source>
</evidence>
<evidence type="ECO:0000259" key="23">
    <source>
        <dbReference type="PROSITE" id="PS50026"/>
    </source>
</evidence>
<evidence type="ECO:0000256" key="19">
    <source>
        <dbReference type="PROSITE-ProRule" id="PRU00076"/>
    </source>
</evidence>
<evidence type="ECO:0000256" key="8">
    <source>
        <dbReference type="ARBA" id="ARBA00022737"/>
    </source>
</evidence>
<keyword evidence="7" id="KW-0732">Signal</keyword>
<keyword evidence="9 20" id="KW-0547">Nucleotide-binding</keyword>
<feature type="transmembrane region" description="Helical" evidence="21">
    <location>
        <begin position="708"/>
        <end position="731"/>
    </location>
</feature>
<comment type="catalytic activity">
    <reaction evidence="17">
        <text>L-threonyl-[protein] + ATP = O-phospho-L-threonyl-[protein] + ADP + H(+)</text>
        <dbReference type="Rhea" id="RHEA:46608"/>
        <dbReference type="Rhea" id="RHEA-COMP:11060"/>
        <dbReference type="Rhea" id="RHEA-COMP:11605"/>
        <dbReference type="ChEBI" id="CHEBI:15378"/>
        <dbReference type="ChEBI" id="CHEBI:30013"/>
        <dbReference type="ChEBI" id="CHEBI:30616"/>
        <dbReference type="ChEBI" id="CHEBI:61977"/>
        <dbReference type="ChEBI" id="CHEBI:456216"/>
    </reaction>
</comment>
<evidence type="ECO:0000256" key="2">
    <source>
        <dbReference type="ARBA" id="ARBA00022527"/>
    </source>
</evidence>
<evidence type="ECO:0000256" key="6">
    <source>
        <dbReference type="ARBA" id="ARBA00022692"/>
    </source>
</evidence>
<evidence type="ECO:0000256" key="20">
    <source>
        <dbReference type="PROSITE-ProRule" id="PRU10141"/>
    </source>
</evidence>
<dbReference type="GO" id="GO:0007166">
    <property type="term" value="P:cell surface receptor signaling pathway"/>
    <property type="evidence" value="ECO:0007669"/>
    <property type="project" value="InterPro"/>
</dbReference>
<keyword evidence="13 21" id="KW-0472">Membrane</keyword>
<dbReference type="SUPFAM" id="SSF57196">
    <property type="entry name" value="EGF/Laminin"/>
    <property type="match status" value="3"/>
</dbReference>
<dbReference type="EMBL" id="JAVXUP010002001">
    <property type="protein sequence ID" value="KAK3006379.1"/>
    <property type="molecule type" value="Genomic_DNA"/>
</dbReference>
<dbReference type="InterPro" id="IPR000719">
    <property type="entry name" value="Prot_kinase_dom"/>
</dbReference>
<dbReference type="InterPro" id="IPR000152">
    <property type="entry name" value="EGF-type_Asp/Asn_hydroxyl_site"/>
</dbReference>
<dbReference type="PROSITE" id="PS01187">
    <property type="entry name" value="EGF_CA"/>
    <property type="match status" value="2"/>
</dbReference>
<feature type="transmembrane region" description="Helical" evidence="21">
    <location>
        <begin position="359"/>
        <end position="380"/>
    </location>
</feature>
<dbReference type="GO" id="GO:0030247">
    <property type="term" value="F:polysaccharide binding"/>
    <property type="evidence" value="ECO:0007669"/>
    <property type="project" value="InterPro"/>
</dbReference>
<comment type="catalytic activity">
    <reaction evidence="16">
        <text>L-seryl-[protein] + ATP = O-phospho-L-seryl-[protein] + ADP + H(+)</text>
        <dbReference type="Rhea" id="RHEA:17989"/>
        <dbReference type="Rhea" id="RHEA-COMP:9863"/>
        <dbReference type="Rhea" id="RHEA-COMP:11604"/>
        <dbReference type="ChEBI" id="CHEBI:15378"/>
        <dbReference type="ChEBI" id="CHEBI:29999"/>
        <dbReference type="ChEBI" id="CHEBI:30616"/>
        <dbReference type="ChEBI" id="CHEBI:83421"/>
        <dbReference type="ChEBI" id="CHEBI:456216"/>
    </reaction>
</comment>
<dbReference type="InterPro" id="IPR049883">
    <property type="entry name" value="NOTCH1_EGF-like"/>
</dbReference>
<dbReference type="PROSITE" id="PS00010">
    <property type="entry name" value="ASX_HYDROXYL"/>
    <property type="match status" value="3"/>
</dbReference>
<name>A0AA88VDX6_9ASTE</name>
<evidence type="ECO:0000256" key="13">
    <source>
        <dbReference type="ARBA" id="ARBA00023136"/>
    </source>
</evidence>
<evidence type="ECO:0000313" key="24">
    <source>
        <dbReference type="EMBL" id="KAK3006379.1"/>
    </source>
</evidence>
<feature type="binding site" evidence="20">
    <location>
        <position position="962"/>
    </location>
    <ligand>
        <name>ATP</name>
        <dbReference type="ChEBI" id="CHEBI:30616"/>
    </ligand>
</feature>
<dbReference type="PROSITE" id="PS00107">
    <property type="entry name" value="PROTEIN_KINASE_ATP"/>
    <property type="match status" value="3"/>
</dbReference>
<feature type="domain" description="Protein kinase" evidence="22">
    <location>
        <begin position="1651"/>
        <end position="1933"/>
    </location>
</feature>
<feature type="domain" description="Protein kinase" evidence="22">
    <location>
        <begin position="933"/>
        <end position="1206"/>
    </location>
</feature>
<feature type="domain" description="EGF-like" evidence="23">
    <location>
        <begin position="1525"/>
        <end position="1559"/>
    </location>
</feature>
<dbReference type="InterPro" id="IPR018097">
    <property type="entry name" value="EGF_Ca-bd_CS"/>
</dbReference>
<dbReference type="InterPro" id="IPR011009">
    <property type="entry name" value="Kinase-like_dom_sf"/>
</dbReference>
<dbReference type="Pfam" id="PF00069">
    <property type="entry name" value="Pkinase"/>
    <property type="match status" value="3"/>
</dbReference>
<evidence type="ECO:0000256" key="17">
    <source>
        <dbReference type="ARBA" id="ARBA00047951"/>
    </source>
</evidence>
<dbReference type="SMART" id="SM00220">
    <property type="entry name" value="S_TKc"/>
    <property type="match status" value="3"/>
</dbReference>
<keyword evidence="3 19" id="KW-0245">EGF-like domain</keyword>
<dbReference type="InterPro" id="IPR008271">
    <property type="entry name" value="Ser/Thr_kinase_AS"/>
</dbReference>
<sequence>IDHINHHHRHYHASIINATTTTKPGCQPKCGNLTIHLLPFGIGIGSGCSLDPWFDINCNHSFYPPKPFIVSSNLEAIEISDTQVRIKNFVASNCFNQTGGLTEGSPAWIQLSTSHYTFSDANKFMVIGCDDLALISNERGRKFTSGCVSVCANASDILDDGLCSGIGCCETSIPKGLQSFSCELGSLKNHSEVWSFDECGYAFLGEQERFKFGGASDLSDPNFRNRTKDTVPVVLDWVIGNRSCAEAQESDGFACLSNSRCNDSDTGLGGYRCSCNEGYKDNPYLSPGCQDIDECADPNRNPCSGICKNTPGNYTCSCRPGYFGDGRKDGRGCIAKNSQFPVIKFSLGKLLAVKKTNNIHGMGFGFLSIIIGVALLYFSIKRRKIIRLREKFFQQNGGLLLKQKVSSNEGGIYTAEELEKATNNYAEDRILGRGGYGTVYKGVLPDKRIVAIKKSRVLDENQIEQFINEVIILTQVNHRNVVKLLGCCLETEVPLLVYEYVSNGTLFHHIHDKGGMTWLSWENRLRIAAEAADALAYLHSAASMPIFHRDVKSANILLDDLHTTKIADFGASRLVPLDQTQVTTLVQGTLGYLDPEYFLTSLLTDKSDVYSFGVVLAELLTGKKPLCMERTLEERNLATYFIMSMKEKRLFQILEPRVVREGTLEQLQAIAELVRRCLNLSGEERPTMKEVAMELEELQFLDIKAKMLLQYITFQLIWLPLALIASTTATISTVNTTIITKPGCQQNYRNLTVPYPFGVGIGSGCSIDPSFDINCNTSFSPPKPFLNVANMEIGGYPGRVLYCARPFLDDCANPDSNTRDKICINTPGSYNCSCPHGYLGDGQKSGRGCIAKNPKFPVIKFSLGMGFGFLSLLVAMTWLYISIKRRKMFKLREKFFHQNGGLLLKQQVASSEGGVESTKVFTAEELEKATNNYAEDRILGRGGYGTVYKGVLPDKRIVAIKKSRVMDVSQIELFINEVVVLAQVNHRNVVKLLGCCLESEVPLLVYEYVSNGTLYHHIHGRGGTTWLSWENRLIIAAEAAGALAYLHSAASVPIIHRDVKSSNILLDDHHTTKISDFGASRLVPFDQTQLTTLVQGTIGYLDPEYFHTSQLMDKSDVYSFGVVLAELLTEKIPLCMERPQEERNLATYFIMSMKENRLFQLIEPRVVREGTLDQLQKVAELVKSCLNMKGEDRPTMKEVAMELEIYKCPNKHAQSFCLPTTMGRNMHLLVHWFCLCGLALTLATTADNTSTAITKTTTIAKPGCQTRCANLTVPYPFGIGLGSGCSIGQWFDITCNTSFSPPKPFIGGLEIYDISDTQVRVSNVMAKKCYNQTGGLVHENTAWTNLLTTPYSFSEVNTFTVIGCDDFALISGADQRNFTSGCVSLCSKAEDVLNGSCSGIGCCQTSMPKGLKYYFTSISSLKNHTGVWSFDPCSYAFLGELDSFTFRGASDFSDPDFMNRTLAKVPLVLDWAIGNQSCIEAQKSNDFACESNSYCVDSDSGYGGYRCSCSKGYDGNPYISPGCQDIDECANPDNNTCDKICINTPGNYNCSCPHGYFGDGQKSGRGCIAKNSQFPVIKFSLGMGFGFLSILIGITWLYFSITRRKLIKTREKFFQQNGGLLLKQQVSSNEGGVESTKIFTAEELEKATNNYAEDRIVGRGGYGTVYKGILPDKRVVAIKKSRIMDESQIEQFINEMVILTQVNHRNVVKLMGCCLESEVPLLVYEFVSNGTLFHHIHSRGGISWLSWENRLRIAAESAGALAYLHSAASKPIIHRDVKSANILLDEHYTTKISDFGASRLIPLDQAQVTTLVQGTLGYLDPEYFHTSQLTDKSDVYSFGVVLAELLTGKKPLCLERSQEERNLATYFIMSVKENRLFHILEPRVVREGTLEQLQIVAELVKKCLNLNGEDRPTMKEVAMELEGLRKFTKHPWVNQHDHEESASLVSENDQQSDLYTVQLSPFNNNPDISGQYSLDSSQLMFPANSPR</sequence>
<keyword evidence="15" id="KW-0325">Glycoprotein</keyword>
<dbReference type="Gene3D" id="2.10.25.10">
    <property type="entry name" value="Laminin"/>
    <property type="match status" value="2"/>
</dbReference>
<reference evidence="24" key="1">
    <citation type="submission" date="2022-12" db="EMBL/GenBank/DDBJ databases">
        <title>Draft genome assemblies for two species of Escallonia (Escalloniales).</title>
        <authorList>
            <person name="Chanderbali A."/>
            <person name="Dervinis C."/>
            <person name="Anghel I."/>
            <person name="Soltis D."/>
            <person name="Soltis P."/>
            <person name="Zapata F."/>
        </authorList>
    </citation>
    <scope>NUCLEOTIDE SEQUENCE</scope>
    <source>
        <strain evidence="24">UCBG64.0493</strain>
        <tissue evidence="24">Leaf</tissue>
    </source>
</reference>
<proteinExistence type="predicted"/>
<evidence type="ECO:0000256" key="21">
    <source>
        <dbReference type="SAM" id="Phobius"/>
    </source>
</evidence>
<evidence type="ECO:0000256" key="12">
    <source>
        <dbReference type="ARBA" id="ARBA00022989"/>
    </source>
</evidence>
<dbReference type="SMART" id="SM00181">
    <property type="entry name" value="EGF"/>
    <property type="match status" value="5"/>
</dbReference>
<organism evidence="24 25">
    <name type="scientific">Escallonia herrerae</name>
    <dbReference type="NCBI Taxonomy" id="1293975"/>
    <lineage>
        <taxon>Eukaryota</taxon>
        <taxon>Viridiplantae</taxon>
        <taxon>Streptophyta</taxon>
        <taxon>Embryophyta</taxon>
        <taxon>Tracheophyta</taxon>
        <taxon>Spermatophyta</taxon>
        <taxon>Magnoliopsida</taxon>
        <taxon>eudicotyledons</taxon>
        <taxon>Gunneridae</taxon>
        <taxon>Pentapetalae</taxon>
        <taxon>asterids</taxon>
        <taxon>campanulids</taxon>
        <taxon>Escalloniales</taxon>
        <taxon>Escalloniaceae</taxon>
        <taxon>Escallonia</taxon>
    </lineage>
</organism>
<comment type="subcellular location">
    <subcellularLocation>
        <location evidence="1">Membrane</location>
        <topology evidence="1">Single-pass type I membrane protein</topology>
    </subcellularLocation>
</comment>
<evidence type="ECO:0000256" key="11">
    <source>
        <dbReference type="ARBA" id="ARBA00022840"/>
    </source>
</evidence>
<evidence type="ECO:0000256" key="7">
    <source>
        <dbReference type="ARBA" id="ARBA00022729"/>
    </source>
</evidence>
<dbReference type="SUPFAM" id="SSF56112">
    <property type="entry name" value="Protein kinase-like (PK-like)"/>
    <property type="match status" value="3"/>
</dbReference>
<dbReference type="CDD" id="cd00054">
    <property type="entry name" value="EGF_CA"/>
    <property type="match status" value="3"/>
</dbReference>
<dbReference type="PROSITE" id="PS00108">
    <property type="entry name" value="PROTEIN_KINASE_ST"/>
    <property type="match status" value="3"/>
</dbReference>
<dbReference type="GO" id="GO:0005886">
    <property type="term" value="C:plasma membrane"/>
    <property type="evidence" value="ECO:0007669"/>
    <property type="project" value="TreeGrafter"/>
</dbReference>
<comment type="caution">
    <text evidence="19">Lacks conserved residue(s) required for the propagation of feature annotation.</text>
</comment>
<dbReference type="GO" id="GO:0005524">
    <property type="term" value="F:ATP binding"/>
    <property type="evidence" value="ECO:0007669"/>
    <property type="project" value="UniProtKB-UniRule"/>
</dbReference>
<keyword evidence="25" id="KW-1185">Reference proteome</keyword>
<keyword evidence="6 21" id="KW-0812">Transmembrane</keyword>
<keyword evidence="14" id="KW-1015">Disulfide bond</keyword>
<feature type="transmembrane region" description="Helical" evidence="21">
    <location>
        <begin position="861"/>
        <end position="881"/>
    </location>
</feature>
<evidence type="ECO:0000256" key="10">
    <source>
        <dbReference type="ARBA" id="ARBA00022777"/>
    </source>
</evidence>
<dbReference type="InterPro" id="IPR001881">
    <property type="entry name" value="EGF-like_Ca-bd_dom"/>
</dbReference>
<dbReference type="Gene3D" id="1.10.510.10">
    <property type="entry name" value="Transferase(Phosphotransferase) domain 1"/>
    <property type="match status" value="3"/>
</dbReference>
<dbReference type="PANTHER" id="PTHR27005:SF283">
    <property type="entry name" value="OS02G0633066 PROTEIN"/>
    <property type="match status" value="1"/>
</dbReference>
<feature type="transmembrane region" description="Helical" evidence="21">
    <location>
        <begin position="1579"/>
        <end position="1599"/>
    </location>
</feature>
<feature type="binding site" evidence="20">
    <location>
        <position position="1680"/>
    </location>
    <ligand>
        <name>ATP</name>
        <dbReference type="ChEBI" id="CHEBI:30616"/>
    </ligand>
</feature>
<evidence type="ECO:0000256" key="4">
    <source>
        <dbReference type="ARBA" id="ARBA00022553"/>
    </source>
</evidence>
<evidence type="ECO:0008006" key="26">
    <source>
        <dbReference type="Google" id="ProtNLM"/>
    </source>
</evidence>
<dbReference type="Gene3D" id="3.30.200.20">
    <property type="entry name" value="Phosphorylase Kinase, domain 1"/>
    <property type="match status" value="3"/>
</dbReference>
<evidence type="ECO:0000256" key="14">
    <source>
        <dbReference type="ARBA" id="ARBA00023157"/>
    </source>
</evidence>
<dbReference type="InterPro" id="IPR000742">
    <property type="entry name" value="EGF"/>
</dbReference>
<protein>
    <recommendedName>
        <fullName evidence="26">Wall-associated receptor kinase 2</fullName>
    </recommendedName>
</protein>
<dbReference type="GO" id="GO:0004674">
    <property type="term" value="F:protein serine/threonine kinase activity"/>
    <property type="evidence" value="ECO:0007669"/>
    <property type="project" value="UniProtKB-KW"/>
</dbReference>
<dbReference type="InterPro" id="IPR045274">
    <property type="entry name" value="WAK-like"/>
</dbReference>
<evidence type="ECO:0000256" key="16">
    <source>
        <dbReference type="ARBA" id="ARBA00047558"/>
    </source>
</evidence>
<feature type="binding site" evidence="20">
    <location>
        <position position="454"/>
    </location>
    <ligand>
        <name>ATP</name>
        <dbReference type="ChEBI" id="CHEBI:30616"/>
    </ligand>
</feature>
<dbReference type="PROSITE" id="PS50011">
    <property type="entry name" value="PROTEIN_KINASE_DOM"/>
    <property type="match status" value="3"/>
</dbReference>
<evidence type="ECO:0000256" key="1">
    <source>
        <dbReference type="ARBA" id="ARBA00004479"/>
    </source>
</evidence>
<dbReference type="CDD" id="cd14066">
    <property type="entry name" value="STKc_IRAK"/>
    <property type="match status" value="3"/>
</dbReference>
<evidence type="ECO:0000313" key="25">
    <source>
        <dbReference type="Proteomes" id="UP001188597"/>
    </source>
</evidence>
<keyword evidence="11 20" id="KW-0067">ATP-binding</keyword>
<dbReference type="Pfam" id="PF13947">
    <property type="entry name" value="GUB_WAK_bind"/>
    <property type="match status" value="1"/>
</dbReference>
<dbReference type="Proteomes" id="UP001188597">
    <property type="component" value="Unassembled WGS sequence"/>
</dbReference>
<keyword evidence="10" id="KW-0418">Kinase</keyword>
<keyword evidence="8" id="KW-0677">Repeat</keyword>
<comment type="caution">
    <text evidence="24">The sequence shown here is derived from an EMBL/GenBank/DDBJ whole genome shotgun (WGS) entry which is preliminary data.</text>
</comment>
<keyword evidence="5" id="KW-0808">Transferase</keyword>
<dbReference type="PROSITE" id="PS50026">
    <property type="entry name" value="EGF_3"/>
    <property type="match status" value="2"/>
</dbReference>
<dbReference type="SMART" id="SM00179">
    <property type="entry name" value="EGF_CA"/>
    <property type="match status" value="4"/>
</dbReference>
<evidence type="ECO:0000256" key="3">
    <source>
        <dbReference type="ARBA" id="ARBA00022536"/>
    </source>
</evidence>
<gene>
    <name evidence="24" type="ORF">RJ639_016593</name>
</gene>
<evidence type="ECO:0000256" key="9">
    <source>
        <dbReference type="ARBA" id="ARBA00022741"/>
    </source>
</evidence>
<feature type="domain" description="EGF-like" evidence="23">
    <location>
        <begin position="291"/>
        <end position="325"/>
    </location>
</feature>
<dbReference type="FunFam" id="3.30.200.20:FF:000043">
    <property type="entry name" value="Wall-associated receptor kinase 2"/>
    <property type="match status" value="3"/>
</dbReference>
<evidence type="ECO:0000256" key="18">
    <source>
        <dbReference type="ARBA" id="ARBA00058961"/>
    </source>
</evidence>
<keyword evidence="4" id="KW-0597">Phosphoprotein</keyword>
<dbReference type="GO" id="GO:0005509">
    <property type="term" value="F:calcium ion binding"/>
    <property type="evidence" value="ECO:0007669"/>
    <property type="project" value="InterPro"/>
</dbReference>
<dbReference type="Gene3D" id="2.90.20.10">
    <property type="entry name" value="Plasmodium vivax P25 domain"/>
    <property type="match status" value="1"/>
</dbReference>
<keyword evidence="2" id="KW-0723">Serine/threonine-protein kinase</keyword>
<evidence type="ECO:0000256" key="5">
    <source>
        <dbReference type="ARBA" id="ARBA00022679"/>
    </source>
</evidence>
<dbReference type="FunFam" id="2.10.25.10:FF:000038">
    <property type="entry name" value="Fibrillin 2"/>
    <property type="match status" value="2"/>
</dbReference>
<keyword evidence="12 21" id="KW-1133">Transmembrane helix</keyword>
<dbReference type="InterPro" id="IPR025287">
    <property type="entry name" value="WAK_GUB"/>
</dbReference>